<accession>A0A5K1K1N5</accession>
<keyword evidence="1" id="KW-0418">Kinase</keyword>
<evidence type="ECO:0000313" key="1">
    <source>
        <dbReference type="EMBL" id="VWO99327.1"/>
    </source>
</evidence>
<reference evidence="1" key="1">
    <citation type="submission" date="2019-10" db="EMBL/GenBank/DDBJ databases">
        <authorList>
            <person name="Nor Muhammad N."/>
        </authorList>
    </citation>
    <scope>NUCLEOTIDE SEQUENCE</scope>
</reference>
<proteinExistence type="predicted"/>
<gene>
    <name evidence="1" type="primary">I1RLX6</name>
</gene>
<keyword evidence="1" id="KW-0808">Transferase</keyword>
<dbReference type="AlphaFoldDB" id="A0A5K1K1N5"/>
<dbReference type="EMBL" id="LR727563">
    <property type="protein sequence ID" value="VWO99327.1"/>
    <property type="molecule type" value="Genomic_DNA"/>
</dbReference>
<protein>
    <submittedName>
        <fullName evidence="1">Protein kinase domain-containing protein</fullName>
    </submittedName>
</protein>
<organism evidence="1">
    <name type="scientific">Ganoderma boninense</name>
    <dbReference type="NCBI Taxonomy" id="34458"/>
    <lineage>
        <taxon>Eukaryota</taxon>
        <taxon>Fungi</taxon>
        <taxon>Dikarya</taxon>
        <taxon>Basidiomycota</taxon>
        <taxon>Agaricomycotina</taxon>
        <taxon>Agaricomycetes</taxon>
        <taxon>Polyporales</taxon>
        <taxon>Polyporaceae</taxon>
        <taxon>Ganoderma</taxon>
    </lineage>
</organism>
<sequence>MNTGSQNLCAPIPNQTYGPRDNFGLTINIFNLFQYAHALAVAAPTAGAYVMSRPTESKLKELRKILKSWRRVLAKLDPEQKAQFELDHPGEFASMLDAIGSYEDRLEDLKVDLRNNPWARYLPRQSQLDQEFQIVAKGIWDLDSEYYTTTKKYRRNQANQATGNPTPPQAPGAAATADDVEMLPIANNDAVEVQEQRIINRATIDQTERYRSILRVYSNYSMPPNMQGTYTAIQDFVTTLLSRPDDTITIMSPV</sequence>
<name>A0A5K1K1N5_9APHY</name>
<dbReference type="GO" id="GO:0016301">
    <property type="term" value="F:kinase activity"/>
    <property type="evidence" value="ECO:0007669"/>
    <property type="project" value="UniProtKB-KW"/>
</dbReference>